<evidence type="ECO:0000313" key="2">
    <source>
        <dbReference type="Proteomes" id="UP000184286"/>
    </source>
</evidence>
<protein>
    <submittedName>
        <fullName evidence="1">Uncharacterized protein</fullName>
    </submittedName>
</protein>
<gene>
    <name evidence="1" type="ORF">BM536_038845</name>
</gene>
<dbReference type="RefSeq" id="WP_094104109.1">
    <property type="nucleotide sequence ID" value="NZ_MPOH02000072.1"/>
</dbReference>
<sequence length="68" mass="7344">MDDYAHLDLDEIDFAPVEYGEERLPLLTLGEAHALLRVLRTVAREGGPVAAEADGLSKEIAARIPSAD</sequence>
<name>A0A1V6MGR4_9ACTN</name>
<dbReference type="OrthoDB" id="4265520at2"/>
<dbReference type="InterPro" id="IPR046302">
    <property type="entry name" value="DUF6417"/>
</dbReference>
<evidence type="ECO:0000313" key="1">
    <source>
        <dbReference type="EMBL" id="OQD51669.1"/>
    </source>
</evidence>
<dbReference type="AlphaFoldDB" id="A0A1V6MGR4"/>
<proteinExistence type="predicted"/>
<organism evidence="1 2">
    <name type="scientific">Streptomyces phaeoluteigriseus</name>
    <dbReference type="NCBI Taxonomy" id="114686"/>
    <lineage>
        <taxon>Bacteria</taxon>
        <taxon>Bacillati</taxon>
        <taxon>Actinomycetota</taxon>
        <taxon>Actinomycetes</taxon>
        <taxon>Kitasatosporales</taxon>
        <taxon>Streptomycetaceae</taxon>
        <taxon>Streptomyces</taxon>
        <taxon>Streptomyces aurantiacus group</taxon>
    </lineage>
</organism>
<dbReference type="Proteomes" id="UP000184286">
    <property type="component" value="Unassembled WGS sequence"/>
</dbReference>
<dbReference type="EMBL" id="MPOH02000072">
    <property type="protein sequence ID" value="OQD51669.1"/>
    <property type="molecule type" value="Genomic_DNA"/>
</dbReference>
<accession>A0A1V6MGR4</accession>
<reference evidence="2" key="1">
    <citation type="submission" date="2016-11" db="EMBL/GenBank/DDBJ databases">
        <authorList>
            <person name="Schniete J.K."/>
            <person name="Salih T."/>
            <person name="Algora Gallardo L."/>
            <person name="Martinez Fernandez S."/>
            <person name="Herron P.R."/>
        </authorList>
    </citation>
    <scope>NUCLEOTIDE SEQUENCE [LARGE SCALE GENOMIC DNA]</scope>
    <source>
        <strain evidence="2">DSM 41896</strain>
    </source>
</reference>
<comment type="caution">
    <text evidence="1">The sequence shown here is derived from an EMBL/GenBank/DDBJ whole genome shotgun (WGS) entry which is preliminary data.</text>
</comment>
<reference evidence="1 2" key="2">
    <citation type="submission" date="2017-02" db="EMBL/GenBank/DDBJ databases">
        <title>Draft genome sequence of Streptomyces phaeoluteigriseus type strain DSM41896.</title>
        <authorList>
            <person name="Salih T.S."/>
            <person name="Algora Gallardo L."/>
            <person name="Melo Santos T."/>
            <person name="Filgueira Martinez S."/>
            <person name="Herron P.R."/>
        </authorList>
    </citation>
    <scope>NUCLEOTIDE SEQUENCE [LARGE SCALE GENOMIC DNA]</scope>
    <source>
        <strain evidence="1 2">DSM 41896</strain>
    </source>
</reference>
<dbReference type="Pfam" id="PF19981">
    <property type="entry name" value="DUF6417"/>
    <property type="match status" value="1"/>
</dbReference>